<dbReference type="Proteomes" id="UP000028549">
    <property type="component" value="Unassembled WGS sequence"/>
</dbReference>
<dbReference type="InterPro" id="IPR019533">
    <property type="entry name" value="Peptidase_S26"/>
</dbReference>
<dbReference type="EC" id="3.4.21.89" evidence="4 12"/>
<feature type="active site" evidence="11">
    <location>
        <position position="76"/>
    </location>
</feature>
<dbReference type="PROSITE" id="PS00761">
    <property type="entry name" value="SPASE_I_3"/>
    <property type="match status" value="1"/>
</dbReference>
<evidence type="ECO:0000256" key="13">
    <source>
        <dbReference type="RuleBase" id="RU362042"/>
    </source>
</evidence>
<evidence type="ECO:0000256" key="8">
    <source>
        <dbReference type="ARBA" id="ARBA00022801"/>
    </source>
</evidence>
<dbReference type="NCBIfam" id="TIGR02227">
    <property type="entry name" value="sigpep_I_bact"/>
    <property type="match status" value="1"/>
</dbReference>
<evidence type="ECO:0000256" key="12">
    <source>
        <dbReference type="RuleBase" id="RU003993"/>
    </source>
</evidence>
<dbReference type="EMBL" id="JNVC02000024">
    <property type="protein sequence ID" value="KEZ47419.1"/>
    <property type="molecule type" value="Genomic_DNA"/>
</dbReference>
<dbReference type="SUPFAM" id="SSF51306">
    <property type="entry name" value="LexA/Signal peptidase"/>
    <property type="match status" value="1"/>
</dbReference>
<feature type="domain" description="Peptidase S26" evidence="14">
    <location>
        <begin position="5"/>
        <end position="166"/>
    </location>
</feature>
<dbReference type="FunFam" id="2.10.109.10:FF:000008">
    <property type="entry name" value="Signal peptidase I"/>
    <property type="match status" value="1"/>
</dbReference>
<protein>
    <recommendedName>
        <fullName evidence="4 12">Signal peptidase I</fullName>
        <ecNumber evidence="4 12">3.4.21.89</ecNumber>
    </recommendedName>
</protein>
<dbReference type="InterPro" id="IPR000223">
    <property type="entry name" value="Pept_S26A_signal_pept_1"/>
</dbReference>
<dbReference type="InterPro" id="IPR019756">
    <property type="entry name" value="Pept_S26A_signal_pept_1_Ser-AS"/>
</dbReference>
<comment type="caution">
    <text evidence="15">The sequence shown here is derived from an EMBL/GenBank/DDBJ whole genome shotgun (WGS) entry which is preliminary data.</text>
</comment>
<evidence type="ECO:0000256" key="1">
    <source>
        <dbReference type="ARBA" id="ARBA00000677"/>
    </source>
</evidence>
<keyword evidence="9" id="KW-1133">Transmembrane helix</keyword>
<dbReference type="PANTHER" id="PTHR43390:SF1">
    <property type="entry name" value="CHLOROPLAST PROCESSING PEPTIDASE"/>
    <property type="match status" value="1"/>
</dbReference>
<evidence type="ECO:0000313" key="16">
    <source>
        <dbReference type="Proteomes" id="UP000028549"/>
    </source>
</evidence>
<evidence type="ECO:0000256" key="6">
    <source>
        <dbReference type="ARBA" id="ARBA00022670"/>
    </source>
</evidence>
<dbReference type="CDD" id="cd06530">
    <property type="entry name" value="S26_SPase_I"/>
    <property type="match status" value="1"/>
</dbReference>
<evidence type="ECO:0000256" key="2">
    <source>
        <dbReference type="ARBA" id="ARBA00004401"/>
    </source>
</evidence>
<keyword evidence="8 12" id="KW-0378">Hydrolase</keyword>
<dbReference type="GO" id="GO:0006465">
    <property type="term" value="P:signal peptide processing"/>
    <property type="evidence" value="ECO:0007669"/>
    <property type="project" value="InterPro"/>
</dbReference>
<dbReference type="RefSeq" id="WP_029283760.1">
    <property type="nucleotide sequence ID" value="NZ_CP176757.1"/>
</dbReference>
<evidence type="ECO:0000256" key="4">
    <source>
        <dbReference type="ARBA" id="ARBA00013208"/>
    </source>
</evidence>
<dbReference type="PROSITE" id="PS00501">
    <property type="entry name" value="SPASE_I_1"/>
    <property type="match status" value="1"/>
</dbReference>
<evidence type="ECO:0000256" key="3">
    <source>
        <dbReference type="ARBA" id="ARBA00009370"/>
    </source>
</evidence>
<comment type="catalytic activity">
    <reaction evidence="1 12">
        <text>Cleavage of hydrophobic, N-terminal signal or leader sequences from secreted and periplasmic proteins.</text>
        <dbReference type="EC" id="3.4.21.89"/>
    </reaction>
</comment>
<evidence type="ECO:0000256" key="5">
    <source>
        <dbReference type="ARBA" id="ARBA00022475"/>
    </source>
</evidence>
<keyword evidence="6 12" id="KW-0645">Protease</keyword>
<evidence type="ECO:0000313" key="15">
    <source>
        <dbReference type="EMBL" id="KEZ47419.1"/>
    </source>
</evidence>
<keyword evidence="5" id="KW-1003">Cell membrane</keyword>
<evidence type="ECO:0000256" key="7">
    <source>
        <dbReference type="ARBA" id="ARBA00022692"/>
    </source>
</evidence>
<dbReference type="GO" id="GO:0004252">
    <property type="term" value="F:serine-type endopeptidase activity"/>
    <property type="evidence" value="ECO:0007669"/>
    <property type="project" value="InterPro"/>
</dbReference>
<feature type="active site" evidence="11">
    <location>
        <position position="34"/>
    </location>
</feature>
<dbReference type="PROSITE" id="PS00760">
    <property type="entry name" value="SPASE_I_2"/>
    <property type="match status" value="1"/>
</dbReference>
<evidence type="ECO:0000256" key="11">
    <source>
        <dbReference type="PIRSR" id="PIRSR600223-1"/>
    </source>
</evidence>
<accession>A0A084GJA7</accession>
<proteinExistence type="inferred from homology"/>
<comment type="similarity">
    <text evidence="3 13">Belongs to the peptidase S26 family.</text>
</comment>
<dbReference type="Pfam" id="PF10502">
    <property type="entry name" value="Peptidase_S26"/>
    <property type="match status" value="1"/>
</dbReference>
<dbReference type="InterPro" id="IPR036286">
    <property type="entry name" value="LexA/Signal_pep-like_sf"/>
</dbReference>
<dbReference type="Gene3D" id="2.10.109.10">
    <property type="entry name" value="Umud Fragment, subunit A"/>
    <property type="match status" value="1"/>
</dbReference>
<keyword evidence="7" id="KW-0812">Transmembrane</keyword>
<dbReference type="STRING" id="246786.GS18_0221600"/>
<evidence type="ECO:0000256" key="10">
    <source>
        <dbReference type="ARBA" id="ARBA00023136"/>
    </source>
</evidence>
<sequence>MRKRYWFLSAVITFLLILTIKNLLFVDYRVEGVSMQPTLTAGHLLSINKVNHRLFDLKRFDIVVFQPPGEKEAYIKRIIGLPGDELEYKNDKLYINGKAVKEPYLNPVKKELSMGKLTGNFTLEEITGKKTIPEGCLFVMGDNRLVSRDSRQFGLISTDYVIGKATKE</sequence>
<dbReference type="InterPro" id="IPR019757">
    <property type="entry name" value="Pept_S26A_signal_pept_1_Lys-AS"/>
</dbReference>
<dbReference type="InterPro" id="IPR019758">
    <property type="entry name" value="Pept_S26A_signal_pept_1_CS"/>
</dbReference>
<evidence type="ECO:0000256" key="9">
    <source>
        <dbReference type="ARBA" id="ARBA00022989"/>
    </source>
</evidence>
<dbReference type="PANTHER" id="PTHR43390">
    <property type="entry name" value="SIGNAL PEPTIDASE I"/>
    <property type="match status" value="1"/>
</dbReference>
<keyword evidence="10" id="KW-0472">Membrane</keyword>
<organism evidence="15 16">
    <name type="scientific">Metabacillus indicus</name>
    <name type="common">Bacillus indicus</name>
    <dbReference type="NCBI Taxonomy" id="246786"/>
    <lineage>
        <taxon>Bacteria</taxon>
        <taxon>Bacillati</taxon>
        <taxon>Bacillota</taxon>
        <taxon>Bacilli</taxon>
        <taxon>Bacillales</taxon>
        <taxon>Bacillaceae</taxon>
        <taxon>Metabacillus</taxon>
    </lineage>
</organism>
<dbReference type="PRINTS" id="PR00727">
    <property type="entry name" value="LEADERPTASE"/>
</dbReference>
<dbReference type="GO" id="GO:0005886">
    <property type="term" value="C:plasma membrane"/>
    <property type="evidence" value="ECO:0007669"/>
    <property type="project" value="UniProtKB-SubCell"/>
</dbReference>
<comment type="subcellular location">
    <subcellularLocation>
        <location evidence="2">Cell membrane</location>
        <topology evidence="2">Single-pass type II membrane protein</topology>
    </subcellularLocation>
    <subcellularLocation>
        <location evidence="13">Membrane</location>
        <topology evidence="13">Single-pass type II membrane protein</topology>
    </subcellularLocation>
</comment>
<dbReference type="GO" id="GO:0009003">
    <property type="term" value="F:signal peptidase activity"/>
    <property type="evidence" value="ECO:0007669"/>
    <property type="project" value="UniProtKB-EC"/>
</dbReference>
<keyword evidence="16" id="KW-1185">Reference proteome</keyword>
<evidence type="ECO:0000259" key="14">
    <source>
        <dbReference type="Pfam" id="PF10502"/>
    </source>
</evidence>
<dbReference type="AlphaFoldDB" id="A0A084GJA7"/>
<reference evidence="15 16" key="1">
    <citation type="journal article" date="2005" name="Int. J. Syst. Evol. Microbiol.">
        <title>Bacillus cibi sp. nov., isolated from jeotgal, a traditional Korean fermented seafood.</title>
        <authorList>
            <person name="Yoon J.H."/>
            <person name="Lee C.H."/>
            <person name="Oh T.K."/>
        </authorList>
    </citation>
    <scope>NUCLEOTIDE SEQUENCE [LARGE SCALE GENOMIC DNA]</scope>
    <source>
        <strain evidence="15 16">DSM 16189</strain>
    </source>
</reference>
<gene>
    <name evidence="15" type="ORF">GS18_0221600</name>
</gene>
<dbReference type="OrthoDB" id="9802919at2"/>
<name>A0A084GJA7_METID</name>